<accession>A0A6A7K955</accession>
<organism evidence="3 4">
    <name type="scientific">Alkalibaculum sporogenes</name>
    <dbReference type="NCBI Taxonomy" id="2655001"/>
    <lineage>
        <taxon>Bacteria</taxon>
        <taxon>Bacillati</taxon>
        <taxon>Bacillota</taxon>
        <taxon>Clostridia</taxon>
        <taxon>Eubacteriales</taxon>
        <taxon>Eubacteriaceae</taxon>
        <taxon>Alkalibaculum</taxon>
    </lineage>
</organism>
<name>A0A6A7K955_9FIRM</name>
<dbReference type="AlphaFoldDB" id="A0A6A7K955"/>
<sequence>MPFYPCRLKRTMEVSHLGYKQEENIMKNLDLIPMNIQLFAEDKTDPDPPAGGSGESSKQEDTKTFTQDDVNNVVARESKAAVEKLLKEAGIAPEGDYKASMQAFKEWQDSQKTELEKVTGNLTTLEQAKAEAEAKATLLEQKFKAVSKGIPADKAHKYIKLAEAYMDDKTDFEKALGLALKDFPVVENGTPGTGGNPPPTPGTEKTPLPSGMVIF</sequence>
<evidence type="ECO:0000256" key="1">
    <source>
        <dbReference type="SAM" id="Coils"/>
    </source>
</evidence>
<proteinExistence type="predicted"/>
<dbReference type="Proteomes" id="UP000440004">
    <property type="component" value="Unassembled WGS sequence"/>
</dbReference>
<feature type="region of interest" description="Disordered" evidence="2">
    <location>
        <begin position="41"/>
        <end position="69"/>
    </location>
</feature>
<protein>
    <recommendedName>
        <fullName evidence="5">DUF4355 domain-containing protein</fullName>
    </recommendedName>
</protein>
<evidence type="ECO:0000313" key="3">
    <source>
        <dbReference type="EMBL" id="MPW25954.1"/>
    </source>
</evidence>
<evidence type="ECO:0000313" key="4">
    <source>
        <dbReference type="Proteomes" id="UP000440004"/>
    </source>
</evidence>
<comment type="caution">
    <text evidence="3">The sequence shown here is derived from an EMBL/GenBank/DDBJ whole genome shotgun (WGS) entry which is preliminary data.</text>
</comment>
<evidence type="ECO:0008006" key="5">
    <source>
        <dbReference type="Google" id="ProtNLM"/>
    </source>
</evidence>
<evidence type="ECO:0000256" key="2">
    <source>
        <dbReference type="SAM" id="MobiDB-lite"/>
    </source>
</evidence>
<keyword evidence="4" id="KW-1185">Reference proteome</keyword>
<keyword evidence="1" id="KW-0175">Coiled coil</keyword>
<dbReference type="EMBL" id="WHNX01000012">
    <property type="protein sequence ID" value="MPW25954.1"/>
    <property type="molecule type" value="Genomic_DNA"/>
</dbReference>
<dbReference type="RefSeq" id="WP_152803941.1">
    <property type="nucleotide sequence ID" value="NZ_WHNX01000012.1"/>
</dbReference>
<feature type="region of interest" description="Disordered" evidence="2">
    <location>
        <begin position="187"/>
        <end position="215"/>
    </location>
</feature>
<feature type="coiled-coil region" evidence="1">
    <location>
        <begin position="115"/>
        <end position="142"/>
    </location>
</feature>
<reference evidence="3 4" key="1">
    <citation type="submission" date="2019-10" db="EMBL/GenBank/DDBJ databases">
        <title>Alkalibaculum tamaniensis sp.nov., a new alkaliphilic acetogen, isolated on methoxylated aromatics from a mud volcano.</title>
        <authorList>
            <person name="Khomyakova M.A."/>
            <person name="Merkel A.Y."/>
            <person name="Bonch-Osmolovskaya E.A."/>
            <person name="Slobodkin A.I."/>
        </authorList>
    </citation>
    <scope>NUCLEOTIDE SEQUENCE [LARGE SCALE GENOMIC DNA]</scope>
    <source>
        <strain evidence="3 4">M08DMB</strain>
    </source>
</reference>
<gene>
    <name evidence="3" type="ORF">GC105_09140</name>
</gene>